<dbReference type="AlphaFoldDB" id="N6TRW3"/>
<dbReference type="GO" id="GO:0005737">
    <property type="term" value="C:cytoplasm"/>
    <property type="evidence" value="ECO:0007669"/>
    <property type="project" value="TreeGrafter"/>
</dbReference>
<accession>N6TRW3</accession>
<dbReference type="InterPro" id="IPR036028">
    <property type="entry name" value="SH3-like_dom_sf"/>
</dbReference>
<dbReference type="SMART" id="SM00326">
    <property type="entry name" value="SH3"/>
    <property type="match status" value="1"/>
</dbReference>
<dbReference type="PANTHER" id="PTHR46026">
    <property type="entry name" value="RHO-TYPE GUANINE NUCLEOTIDE EXCHANGE FACTOR, ISOFORM F"/>
    <property type="match status" value="1"/>
</dbReference>
<protein>
    <submittedName>
        <fullName evidence="1">Uncharacterized protein</fullName>
    </submittedName>
</protein>
<sequence>MNCAGKKHKLKNSNLFQLCFKKGDVITVTQKDDGWWEGTFDGKTGWFPSNYVKECKATRPSHVIRVRMEAE</sequence>
<dbReference type="Gene3D" id="2.30.30.40">
    <property type="entry name" value="SH3 Domains"/>
    <property type="match status" value="1"/>
</dbReference>
<dbReference type="SUPFAM" id="SSF50044">
    <property type="entry name" value="SH3-domain"/>
    <property type="match status" value="1"/>
</dbReference>
<dbReference type="OrthoDB" id="6019202at2759"/>
<proteinExistence type="predicted"/>
<feature type="non-terminal residue" evidence="1">
    <location>
        <position position="1"/>
    </location>
</feature>
<dbReference type="PRINTS" id="PR00452">
    <property type="entry name" value="SH3DOMAIN"/>
</dbReference>
<reference evidence="1" key="1">
    <citation type="journal article" date="2013" name="Genome Biol.">
        <title>Draft genome of the mountain pine beetle, Dendroctonus ponderosae Hopkins, a major forest pest.</title>
        <authorList>
            <person name="Keeling C.I."/>
            <person name="Yuen M.M."/>
            <person name="Liao N.Y."/>
            <person name="Docking T.R."/>
            <person name="Chan S.K."/>
            <person name="Taylor G.A."/>
            <person name="Palmquist D.L."/>
            <person name="Jackman S.D."/>
            <person name="Nguyen A."/>
            <person name="Li M."/>
            <person name="Henderson H."/>
            <person name="Janes J.K."/>
            <person name="Zhao Y."/>
            <person name="Pandoh P."/>
            <person name="Moore R."/>
            <person name="Sperling F.A."/>
            <person name="Huber D.P."/>
            <person name="Birol I."/>
            <person name="Jones S.J."/>
            <person name="Bohlmann J."/>
        </authorList>
    </citation>
    <scope>NUCLEOTIDE SEQUENCE</scope>
</reference>
<dbReference type="Pfam" id="PF07653">
    <property type="entry name" value="SH3_2"/>
    <property type="match status" value="1"/>
</dbReference>
<dbReference type="EMBL" id="KB741279">
    <property type="protein sequence ID" value="ENN71036.1"/>
    <property type="molecule type" value="Genomic_DNA"/>
</dbReference>
<dbReference type="GO" id="GO:0005085">
    <property type="term" value="F:guanyl-nucleotide exchange factor activity"/>
    <property type="evidence" value="ECO:0007669"/>
    <property type="project" value="TreeGrafter"/>
</dbReference>
<dbReference type="HOGENOM" id="CLU_2742663_0_0_1"/>
<dbReference type="PROSITE" id="PS50002">
    <property type="entry name" value="SH3"/>
    <property type="match status" value="1"/>
</dbReference>
<name>N6TRW3_DENPD</name>
<evidence type="ECO:0000313" key="1">
    <source>
        <dbReference type="EMBL" id="ENN71036.1"/>
    </source>
</evidence>
<organism evidence="1">
    <name type="scientific">Dendroctonus ponderosae</name>
    <name type="common">Mountain pine beetle</name>
    <dbReference type="NCBI Taxonomy" id="77166"/>
    <lineage>
        <taxon>Eukaryota</taxon>
        <taxon>Metazoa</taxon>
        <taxon>Ecdysozoa</taxon>
        <taxon>Arthropoda</taxon>
        <taxon>Hexapoda</taxon>
        <taxon>Insecta</taxon>
        <taxon>Pterygota</taxon>
        <taxon>Neoptera</taxon>
        <taxon>Endopterygota</taxon>
        <taxon>Coleoptera</taxon>
        <taxon>Polyphaga</taxon>
        <taxon>Cucujiformia</taxon>
        <taxon>Curculionidae</taxon>
        <taxon>Scolytinae</taxon>
        <taxon>Dendroctonus</taxon>
    </lineage>
</organism>
<gene>
    <name evidence="1" type="ORF">YQE_12247</name>
</gene>
<dbReference type="PANTHER" id="PTHR46026:SF1">
    <property type="entry name" value="RHO-TYPE GUANINE NUCLEOTIDE EXCHANGE FACTOR, ISOFORM F"/>
    <property type="match status" value="1"/>
</dbReference>
<dbReference type="InterPro" id="IPR001452">
    <property type="entry name" value="SH3_domain"/>
</dbReference>